<accession>A0AAE5VTR4</accession>
<evidence type="ECO:0000313" key="3">
    <source>
        <dbReference type="Proteomes" id="UP000237295"/>
    </source>
</evidence>
<comment type="caution">
    <text evidence="2">The sequence shown here is derived from an EMBL/GenBank/DDBJ whole genome shotgun (WGS) entry which is preliminary data.</text>
</comment>
<feature type="compositionally biased region" description="Basic residues" evidence="1">
    <location>
        <begin position="1"/>
        <end position="12"/>
    </location>
</feature>
<feature type="region of interest" description="Disordered" evidence="1">
    <location>
        <begin position="1"/>
        <end position="42"/>
    </location>
</feature>
<name>A0AAE5VTR4_PSESY</name>
<reference evidence="2 3" key="1">
    <citation type="submission" date="2017-03" db="EMBL/GenBank/DDBJ databases">
        <authorList>
            <person name="Hulin M.T."/>
        </authorList>
    </citation>
    <scope>NUCLEOTIDE SEQUENCE [LARGE SCALE GENOMIC DNA]</scope>
    <source>
        <strain evidence="2 3">5264</strain>
    </source>
</reference>
<organism evidence="2 3">
    <name type="scientific">Pseudomonas syringae pv. syringae</name>
    <dbReference type="NCBI Taxonomy" id="321"/>
    <lineage>
        <taxon>Bacteria</taxon>
        <taxon>Pseudomonadati</taxon>
        <taxon>Pseudomonadota</taxon>
        <taxon>Gammaproteobacteria</taxon>
        <taxon>Pseudomonadales</taxon>
        <taxon>Pseudomonadaceae</taxon>
        <taxon>Pseudomonas</taxon>
        <taxon>Pseudomonas syringae</taxon>
    </lineage>
</organism>
<dbReference type="Proteomes" id="UP000237295">
    <property type="component" value="Unassembled WGS sequence"/>
</dbReference>
<sequence>MHHPAKRGFFRRQRIEGAPRTGIEDAERPERHTHAEHGHDRGWPDIIVILGSVFDSGRRP</sequence>
<protein>
    <submittedName>
        <fullName evidence="2">Uncharacterized protein</fullName>
    </submittedName>
</protein>
<evidence type="ECO:0000313" key="2">
    <source>
        <dbReference type="EMBL" id="POQ02287.1"/>
    </source>
</evidence>
<evidence type="ECO:0000256" key="1">
    <source>
        <dbReference type="SAM" id="MobiDB-lite"/>
    </source>
</evidence>
<proteinExistence type="predicted"/>
<dbReference type="AlphaFoldDB" id="A0AAE5VTR4"/>
<dbReference type="EMBL" id="NBAQ01000011">
    <property type="protein sequence ID" value="POQ02287.1"/>
    <property type="molecule type" value="Genomic_DNA"/>
</dbReference>
<gene>
    <name evidence="2" type="ORF">CXB42_18955</name>
</gene>
<feature type="compositionally biased region" description="Basic and acidic residues" evidence="1">
    <location>
        <begin position="13"/>
        <end position="42"/>
    </location>
</feature>